<dbReference type="SUPFAM" id="SSF53850">
    <property type="entry name" value="Periplasmic binding protein-like II"/>
    <property type="match status" value="1"/>
</dbReference>
<dbReference type="Proteomes" id="UP000433309">
    <property type="component" value="Unassembled WGS sequence"/>
</dbReference>
<gene>
    <name evidence="3" type="ORF">GJ699_30000</name>
</gene>
<evidence type="ECO:0000313" key="3">
    <source>
        <dbReference type="EMBL" id="MRW94215.1"/>
    </source>
</evidence>
<name>A0A6I2L7K3_9BURK</name>
<protein>
    <submittedName>
        <fullName evidence="3">Transporter substrate-binding domain-containing protein</fullName>
    </submittedName>
</protein>
<evidence type="ECO:0000259" key="2">
    <source>
        <dbReference type="SMART" id="SM00062"/>
    </source>
</evidence>
<sequence>MSSLTYLRRTVLAAAALSTGLQASAVELRLVGGETSFYCFPSAPGSSDRPSGLACELMAEMAKRTGHTGAIQLYPLARALMVAGTTPGVLVAPVARIAAREKQYQWQVPLLDEDFVVVASKDSTVDISSVEAVRKLSLGVVRDGVGARLAQELGFEHISLVAHDDINARKLGAGRVDAWLSSWNGILQAQRNTGLDPAKLRRGAVLSRTTIYMASAPGLDPALLADWRAALDAMKRDGSYDRLLKKYQYELPK</sequence>
<dbReference type="InterPro" id="IPR001638">
    <property type="entry name" value="Solute-binding_3/MltF_N"/>
</dbReference>
<proteinExistence type="predicted"/>
<dbReference type="Pfam" id="PF00497">
    <property type="entry name" value="SBP_bac_3"/>
    <property type="match status" value="1"/>
</dbReference>
<feature type="domain" description="Solute-binding protein family 3/N-terminal" evidence="2">
    <location>
        <begin position="27"/>
        <end position="251"/>
    </location>
</feature>
<feature type="chain" id="PRO_5026328875" evidence="1">
    <location>
        <begin position="26"/>
        <end position="253"/>
    </location>
</feature>
<organism evidence="3 4">
    <name type="scientific">Duganella guangzhouensis</name>
    <dbReference type="NCBI Taxonomy" id="2666084"/>
    <lineage>
        <taxon>Bacteria</taxon>
        <taxon>Pseudomonadati</taxon>
        <taxon>Pseudomonadota</taxon>
        <taxon>Betaproteobacteria</taxon>
        <taxon>Burkholderiales</taxon>
        <taxon>Oxalobacteraceae</taxon>
        <taxon>Telluria group</taxon>
        <taxon>Duganella</taxon>
    </lineage>
</organism>
<dbReference type="AlphaFoldDB" id="A0A6I2L7K3"/>
<keyword evidence="4" id="KW-1185">Reference proteome</keyword>
<dbReference type="SMART" id="SM00062">
    <property type="entry name" value="PBPb"/>
    <property type="match status" value="1"/>
</dbReference>
<dbReference type="PANTHER" id="PTHR38834:SF3">
    <property type="entry name" value="SOLUTE-BINDING PROTEIN FAMILY 3_N-TERMINAL DOMAIN-CONTAINING PROTEIN"/>
    <property type="match status" value="1"/>
</dbReference>
<dbReference type="RefSeq" id="WP_154383087.1">
    <property type="nucleotide sequence ID" value="NZ_WKJK01000024.1"/>
</dbReference>
<feature type="signal peptide" evidence="1">
    <location>
        <begin position="1"/>
        <end position="25"/>
    </location>
</feature>
<dbReference type="Gene3D" id="3.40.190.10">
    <property type="entry name" value="Periplasmic binding protein-like II"/>
    <property type="match status" value="2"/>
</dbReference>
<comment type="caution">
    <text evidence="3">The sequence shown here is derived from an EMBL/GenBank/DDBJ whole genome shotgun (WGS) entry which is preliminary data.</text>
</comment>
<accession>A0A6I2L7K3</accession>
<reference evidence="3 4" key="1">
    <citation type="submission" date="2019-11" db="EMBL/GenBank/DDBJ databases">
        <title>Novel species isolated from a subtropical stream in China.</title>
        <authorList>
            <person name="Lu H."/>
        </authorList>
    </citation>
    <scope>NUCLEOTIDE SEQUENCE [LARGE SCALE GENOMIC DNA]</scope>
    <source>
        <strain evidence="3 4">FT80W</strain>
    </source>
</reference>
<dbReference type="EMBL" id="WKJK01000024">
    <property type="protein sequence ID" value="MRW94215.1"/>
    <property type="molecule type" value="Genomic_DNA"/>
</dbReference>
<keyword evidence="1" id="KW-0732">Signal</keyword>
<evidence type="ECO:0000313" key="4">
    <source>
        <dbReference type="Proteomes" id="UP000433309"/>
    </source>
</evidence>
<dbReference type="PANTHER" id="PTHR38834">
    <property type="entry name" value="PERIPLASMIC SUBSTRATE BINDING PROTEIN FAMILY 3"/>
    <property type="match status" value="1"/>
</dbReference>
<evidence type="ECO:0000256" key="1">
    <source>
        <dbReference type="SAM" id="SignalP"/>
    </source>
</evidence>